<dbReference type="Proteomes" id="UP001321473">
    <property type="component" value="Unassembled WGS sequence"/>
</dbReference>
<evidence type="ECO:0000313" key="3">
    <source>
        <dbReference type="Proteomes" id="UP001321473"/>
    </source>
</evidence>
<reference evidence="2 3" key="1">
    <citation type="journal article" date="2023" name="Arcadia Sci">
        <title>De novo assembly of a long-read Amblyomma americanum tick genome.</title>
        <authorList>
            <person name="Chou S."/>
            <person name="Poskanzer K.E."/>
            <person name="Rollins M."/>
            <person name="Thuy-Boun P.S."/>
        </authorList>
    </citation>
    <scope>NUCLEOTIDE SEQUENCE [LARGE SCALE GENOMIC DNA]</scope>
    <source>
        <strain evidence="2">F_SG_1</strain>
        <tissue evidence="2">Salivary glands</tissue>
    </source>
</reference>
<keyword evidence="3" id="KW-1185">Reference proteome</keyword>
<comment type="caution">
    <text evidence="2">The sequence shown here is derived from an EMBL/GenBank/DDBJ whole genome shotgun (WGS) entry which is preliminary data.</text>
</comment>
<accession>A0AAQ4EAS1</accession>
<dbReference type="AlphaFoldDB" id="A0AAQ4EAS1"/>
<sequence>MEAIAVWRPSLACASQSSGVVAVGVTDGTGPSLRPEDCGLQALPQALGPAAPAGPSPPPAPPHRLHVDALQVVHV</sequence>
<proteinExistence type="predicted"/>
<name>A0AAQ4EAS1_AMBAM</name>
<dbReference type="EMBL" id="JARKHS020019161">
    <property type="protein sequence ID" value="KAK8771887.1"/>
    <property type="molecule type" value="Genomic_DNA"/>
</dbReference>
<protein>
    <submittedName>
        <fullName evidence="2">Uncharacterized protein</fullName>
    </submittedName>
</protein>
<evidence type="ECO:0000256" key="1">
    <source>
        <dbReference type="SAM" id="MobiDB-lite"/>
    </source>
</evidence>
<evidence type="ECO:0000313" key="2">
    <source>
        <dbReference type="EMBL" id="KAK8771887.1"/>
    </source>
</evidence>
<gene>
    <name evidence="2" type="ORF">V5799_024869</name>
</gene>
<feature type="region of interest" description="Disordered" evidence="1">
    <location>
        <begin position="45"/>
        <end position="64"/>
    </location>
</feature>
<organism evidence="2 3">
    <name type="scientific">Amblyomma americanum</name>
    <name type="common">Lone star tick</name>
    <dbReference type="NCBI Taxonomy" id="6943"/>
    <lineage>
        <taxon>Eukaryota</taxon>
        <taxon>Metazoa</taxon>
        <taxon>Ecdysozoa</taxon>
        <taxon>Arthropoda</taxon>
        <taxon>Chelicerata</taxon>
        <taxon>Arachnida</taxon>
        <taxon>Acari</taxon>
        <taxon>Parasitiformes</taxon>
        <taxon>Ixodida</taxon>
        <taxon>Ixodoidea</taxon>
        <taxon>Ixodidae</taxon>
        <taxon>Amblyomminae</taxon>
        <taxon>Amblyomma</taxon>
    </lineage>
</organism>
<feature type="compositionally biased region" description="Pro residues" evidence="1">
    <location>
        <begin position="52"/>
        <end position="62"/>
    </location>
</feature>